<keyword evidence="3 5" id="KW-0949">S-adenosyl-L-methionine</keyword>
<dbReference type="GO" id="GO:0030697">
    <property type="term" value="F:tRNA (uracil(54)-C5)-methyltransferase activity, S-adenosyl methionine-dependent"/>
    <property type="evidence" value="ECO:0000318"/>
    <property type="project" value="GO_Central"/>
</dbReference>
<protein>
    <submittedName>
        <fullName evidence="7">Uncharacterized protein</fullName>
    </submittedName>
</protein>
<reference evidence="7 8" key="1">
    <citation type="journal article" date="2008" name="Nature">
        <title>The genome of the choanoflagellate Monosiga brevicollis and the origin of metazoans.</title>
        <authorList>
            <consortium name="JGI Sequencing"/>
            <person name="King N."/>
            <person name="Westbrook M.J."/>
            <person name="Young S.L."/>
            <person name="Kuo A."/>
            <person name="Abedin M."/>
            <person name="Chapman J."/>
            <person name="Fairclough S."/>
            <person name="Hellsten U."/>
            <person name="Isogai Y."/>
            <person name="Letunic I."/>
            <person name="Marr M."/>
            <person name="Pincus D."/>
            <person name="Putnam N."/>
            <person name="Rokas A."/>
            <person name="Wright K.J."/>
            <person name="Zuzow R."/>
            <person name="Dirks W."/>
            <person name="Good M."/>
            <person name="Goodstein D."/>
            <person name="Lemons D."/>
            <person name="Li W."/>
            <person name="Lyons J.B."/>
            <person name="Morris A."/>
            <person name="Nichols S."/>
            <person name="Richter D.J."/>
            <person name="Salamov A."/>
            <person name="Bork P."/>
            <person name="Lim W.A."/>
            <person name="Manning G."/>
            <person name="Miller W.T."/>
            <person name="McGinnis W."/>
            <person name="Shapiro H."/>
            <person name="Tjian R."/>
            <person name="Grigoriev I.V."/>
            <person name="Rokhsar D."/>
        </authorList>
    </citation>
    <scope>NUCLEOTIDE SEQUENCE [LARGE SCALE GENOMIC DNA]</scope>
    <source>
        <strain evidence="8">MX1 / ATCC 50154</strain>
    </source>
</reference>
<dbReference type="GO" id="GO:0000049">
    <property type="term" value="F:tRNA binding"/>
    <property type="evidence" value="ECO:0000318"/>
    <property type="project" value="GO_Central"/>
</dbReference>
<dbReference type="InterPro" id="IPR010280">
    <property type="entry name" value="U5_MeTrfase_fam"/>
</dbReference>
<keyword evidence="8" id="KW-1185">Reference proteome</keyword>
<evidence type="ECO:0000256" key="6">
    <source>
        <dbReference type="SAM" id="MobiDB-lite"/>
    </source>
</evidence>
<dbReference type="Gene3D" id="3.40.50.150">
    <property type="entry name" value="Vaccinia Virus protein VP39"/>
    <property type="match status" value="1"/>
</dbReference>
<dbReference type="AlphaFoldDB" id="A9V6A5"/>
<comment type="caution">
    <text evidence="5">Lacks conserved residue(s) required for the propagation of feature annotation.</text>
</comment>
<keyword evidence="2 5" id="KW-0808">Transferase</keyword>
<evidence type="ECO:0000313" key="7">
    <source>
        <dbReference type="EMBL" id="EDQ87035.1"/>
    </source>
</evidence>
<dbReference type="GO" id="GO:0019843">
    <property type="term" value="F:rRNA binding"/>
    <property type="evidence" value="ECO:0000318"/>
    <property type="project" value="GO_Central"/>
</dbReference>
<evidence type="ECO:0000313" key="8">
    <source>
        <dbReference type="Proteomes" id="UP000001357"/>
    </source>
</evidence>
<evidence type="ECO:0000256" key="4">
    <source>
        <dbReference type="ARBA" id="ARBA00022694"/>
    </source>
</evidence>
<dbReference type="GO" id="GO:0005829">
    <property type="term" value="C:cytosol"/>
    <property type="evidence" value="ECO:0000318"/>
    <property type="project" value="GO_Central"/>
</dbReference>
<feature type="binding site" evidence="5">
    <location>
        <position position="270"/>
    </location>
    <ligand>
        <name>S-adenosyl-L-methionine</name>
        <dbReference type="ChEBI" id="CHEBI:59789"/>
    </ligand>
</feature>
<evidence type="ECO:0000256" key="2">
    <source>
        <dbReference type="ARBA" id="ARBA00022679"/>
    </source>
</evidence>
<dbReference type="Gene3D" id="2.40.50.1070">
    <property type="match status" value="1"/>
</dbReference>
<dbReference type="Pfam" id="PF05958">
    <property type="entry name" value="tRNA_U5-meth_tr"/>
    <property type="match status" value="1"/>
</dbReference>
<dbReference type="PANTHER" id="PTHR47790">
    <property type="entry name" value="TRNA/TMRNA (URACIL-C(5))-METHYLTRANSFERASE"/>
    <property type="match status" value="1"/>
</dbReference>
<keyword evidence="4" id="KW-0819">tRNA processing</keyword>
<keyword evidence="1 5" id="KW-0489">Methyltransferase</keyword>
<dbReference type="PROSITE" id="PS51687">
    <property type="entry name" value="SAM_MT_RNA_M5U"/>
    <property type="match status" value="1"/>
</dbReference>
<comment type="similarity">
    <text evidence="5">Belongs to the class I-like SAM-binding methyltransferase superfamily. RNA M5U methyltransferase family.</text>
</comment>
<dbReference type="EMBL" id="CH991562">
    <property type="protein sequence ID" value="EDQ87035.1"/>
    <property type="molecule type" value="Genomic_DNA"/>
</dbReference>
<dbReference type="OMA" id="QCNTIFV"/>
<feature type="region of interest" description="Disordered" evidence="6">
    <location>
        <begin position="41"/>
        <end position="64"/>
    </location>
</feature>
<proteinExistence type="inferred from homology"/>
<dbReference type="GO" id="GO:0008033">
    <property type="term" value="P:tRNA processing"/>
    <property type="evidence" value="ECO:0007669"/>
    <property type="project" value="UniProtKB-KW"/>
</dbReference>
<evidence type="ECO:0000256" key="1">
    <source>
        <dbReference type="ARBA" id="ARBA00022603"/>
    </source>
</evidence>
<dbReference type="GeneID" id="5893503"/>
<gene>
    <name evidence="7" type="ORF">MONBRDRAFT_10470</name>
</gene>
<dbReference type="InterPro" id="IPR029063">
    <property type="entry name" value="SAM-dependent_MTases_sf"/>
</dbReference>
<accession>A9V6A5</accession>
<dbReference type="RefSeq" id="XP_001748274.1">
    <property type="nucleotide sequence ID" value="XM_001748222.1"/>
</dbReference>
<dbReference type="InParanoid" id="A9V6A5"/>
<dbReference type="SUPFAM" id="SSF53335">
    <property type="entry name" value="S-adenosyl-L-methionine-dependent methyltransferases"/>
    <property type="match status" value="1"/>
</dbReference>
<feature type="binding site" evidence="5">
    <location>
        <position position="322"/>
    </location>
    <ligand>
        <name>S-adenosyl-L-methionine</name>
        <dbReference type="ChEBI" id="CHEBI:59789"/>
    </ligand>
</feature>
<organism evidence="7 8">
    <name type="scientific">Monosiga brevicollis</name>
    <name type="common">Choanoflagellate</name>
    <dbReference type="NCBI Taxonomy" id="81824"/>
    <lineage>
        <taxon>Eukaryota</taxon>
        <taxon>Choanoflagellata</taxon>
        <taxon>Craspedida</taxon>
        <taxon>Salpingoecidae</taxon>
        <taxon>Monosiga</taxon>
    </lineage>
</organism>
<sequence>MPPRHQEEACFDTTELAAKVAQVHHAFAEYLDPHVPDCALPSAGPSDSVGQGSADATTAVGDRPRLEVLPQAESGSRYRCLFQLLSHPYRYARRKHGIATALEGDEFVIAAPRIKLLMRAFLEHLASDDRLAKSCRSLNFHVTLSDDSMLALVYEEPLDEVGWREAAEACRTALGLGTIVGRAKKQCIALPRTHVLERFPLQPGLDVYQQQEESIFSNPSAPMCLQTMQWLVEVARQFGGTDLNLLELYSGSGTYTPAMCSVFAHVLSVEIQRTLVEAARRNLELNHCESRATVHRAPVEFCRRLLRSREHEGRRYDAVLLDPPRDGLDDFTRSQLHNFEVVMLISCSPLRKLILDAEALHTTHRLARMVILDHFPGTRHLEAAVVFVRHRTIDAPVAVDD</sequence>
<dbReference type="CDD" id="cd02440">
    <property type="entry name" value="AdoMet_MTases"/>
    <property type="match status" value="1"/>
</dbReference>
<dbReference type="PANTHER" id="PTHR47790:SF2">
    <property type="entry name" value="TRNA_TMRNA (URACIL-C(5))-METHYLTRANSFERASE"/>
    <property type="match status" value="1"/>
</dbReference>
<feature type="binding site" evidence="5">
    <location>
        <position position="249"/>
    </location>
    <ligand>
        <name>S-adenosyl-L-methionine</name>
        <dbReference type="ChEBI" id="CHEBI:59789"/>
    </ligand>
</feature>
<dbReference type="GO" id="GO:0032259">
    <property type="term" value="P:methylation"/>
    <property type="evidence" value="ECO:0007669"/>
    <property type="project" value="UniProtKB-KW"/>
</dbReference>
<dbReference type="InterPro" id="IPR011869">
    <property type="entry name" value="TrmA_MeTrfase"/>
</dbReference>
<evidence type="ECO:0000256" key="3">
    <source>
        <dbReference type="ARBA" id="ARBA00022691"/>
    </source>
</evidence>
<name>A9V6A5_MONBE</name>
<evidence type="ECO:0000256" key="5">
    <source>
        <dbReference type="PROSITE-ProRule" id="PRU01024"/>
    </source>
</evidence>
<dbReference type="STRING" id="81824.A9V6A5"/>
<dbReference type="eggNOG" id="ENOG502S6QF">
    <property type="taxonomic scope" value="Eukaryota"/>
</dbReference>
<feature type="active site" description="Nucleophile" evidence="5">
    <location>
        <position position="347"/>
    </location>
</feature>
<dbReference type="Proteomes" id="UP000001357">
    <property type="component" value="Unassembled WGS sequence"/>
</dbReference>
<dbReference type="KEGG" id="mbr:MONBRDRAFT_10470"/>